<comment type="caution">
    <text evidence="1">The sequence shown here is derived from an EMBL/GenBank/DDBJ whole genome shotgun (WGS) entry which is preliminary data.</text>
</comment>
<sequence>MAKIASLAQQHKLALEKENLYFDINAVNEVERTLRGIPSPYPTFSTDFDEEALDLLRDRYHCTEAWRNALLIYIERVFRWTRANQHLQTRNTLLAVSWSMPEIRREEDREFVRDYCSWWTSLCGSKMFIDASDFCEEIWERADKEGSQEIWWGGIIDMRCSESKLPVRPQILLG</sequence>
<dbReference type="OrthoDB" id="2015447at2759"/>
<accession>A0A9W9VZ16</accession>
<name>A0A9W9VZ16_9EURO</name>
<reference evidence="1" key="2">
    <citation type="journal article" date="2023" name="IMA Fungus">
        <title>Comparative genomic study of the Penicillium genus elucidates a diverse pangenome and 15 lateral gene transfer events.</title>
        <authorList>
            <person name="Petersen C."/>
            <person name="Sorensen T."/>
            <person name="Nielsen M.R."/>
            <person name="Sondergaard T.E."/>
            <person name="Sorensen J.L."/>
            <person name="Fitzpatrick D.A."/>
            <person name="Frisvad J.C."/>
            <person name="Nielsen K.L."/>
        </authorList>
    </citation>
    <scope>NUCLEOTIDE SEQUENCE</scope>
    <source>
        <strain evidence="1">IBT 29677</strain>
    </source>
</reference>
<organism evidence="1 2">
    <name type="scientific">Penicillium cosmopolitanum</name>
    <dbReference type="NCBI Taxonomy" id="1131564"/>
    <lineage>
        <taxon>Eukaryota</taxon>
        <taxon>Fungi</taxon>
        <taxon>Dikarya</taxon>
        <taxon>Ascomycota</taxon>
        <taxon>Pezizomycotina</taxon>
        <taxon>Eurotiomycetes</taxon>
        <taxon>Eurotiomycetidae</taxon>
        <taxon>Eurotiales</taxon>
        <taxon>Aspergillaceae</taxon>
        <taxon>Penicillium</taxon>
    </lineage>
</organism>
<evidence type="ECO:0000313" key="2">
    <source>
        <dbReference type="Proteomes" id="UP001147747"/>
    </source>
</evidence>
<proteinExistence type="predicted"/>
<dbReference type="AlphaFoldDB" id="A0A9W9VZ16"/>
<keyword evidence="2" id="KW-1185">Reference proteome</keyword>
<reference evidence="1" key="1">
    <citation type="submission" date="2022-12" db="EMBL/GenBank/DDBJ databases">
        <authorList>
            <person name="Petersen C."/>
        </authorList>
    </citation>
    <scope>NUCLEOTIDE SEQUENCE</scope>
    <source>
        <strain evidence="1">IBT 29677</strain>
    </source>
</reference>
<dbReference type="GeneID" id="81371013"/>
<gene>
    <name evidence="1" type="ORF">N7509_007396</name>
</gene>
<evidence type="ECO:0000313" key="1">
    <source>
        <dbReference type="EMBL" id="KAJ5391906.1"/>
    </source>
</evidence>
<dbReference type="EMBL" id="JAPZBU010000008">
    <property type="protein sequence ID" value="KAJ5391906.1"/>
    <property type="molecule type" value="Genomic_DNA"/>
</dbReference>
<dbReference type="RefSeq" id="XP_056487584.1">
    <property type="nucleotide sequence ID" value="XM_056632033.1"/>
</dbReference>
<protein>
    <submittedName>
        <fullName evidence="1">Uncharacterized protein</fullName>
    </submittedName>
</protein>
<dbReference type="Proteomes" id="UP001147747">
    <property type="component" value="Unassembled WGS sequence"/>
</dbReference>